<protein>
    <submittedName>
        <fullName evidence="2">T5orf172 domain protein</fullName>
    </submittedName>
</protein>
<dbReference type="AlphaFoldDB" id="A0A0P1H9C0"/>
<sequence length="418" mass="47871">MARYRSLDEIFDEEDELGLLKNVKPRRPASSTPDDRNAEIVAEVNAFYEAHGRLPDEGGQTIEEMKLGTIWQSIRGMPTEAMLAADKNRLLGYGVPVSEFAFEKETTEVPQEPSWRDEPEDEAVPSSLDDIFAEDDEDFPEAVIGLRHVTPAAEREQPSHRADMFPCSDFQLFEQGFIDMQAKLETGERDVSPIEDRQELRINEGDFIIHRGLLAYIAEKTEHTRRGGKPDQRLRIIFSNGMENDPLVSSLRKALAADKTARYIHRPGLGPLDPEWEEDALELTGTIYVARSKSERPEIKEVRHILHKIGVTSQDVRRRVADARNDATFLLADVDIVATYELRNLSRMKIEDLLHRFFDAARPSGLTITDRFGKKVFPREWFYVLPEHVAEAVKLIQDGTMHLYRYDPTVQKIERIED</sequence>
<dbReference type="InterPro" id="IPR018306">
    <property type="entry name" value="Phage_T5_Orf172_DNA-bd"/>
</dbReference>
<organism evidence="2 3">
    <name type="scientific">Leisingera aquaemixtae</name>
    <dbReference type="NCBI Taxonomy" id="1396826"/>
    <lineage>
        <taxon>Bacteria</taxon>
        <taxon>Pseudomonadati</taxon>
        <taxon>Pseudomonadota</taxon>
        <taxon>Alphaproteobacteria</taxon>
        <taxon>Rhodobacterales</taxon>
        <taxon>Roseobacteraceae</taxon>
        <taxon>Leisingera</taxon>
    </lineage>
</organism>
<proteinExistence type="predicted"/>
<dbReference type="SMART" id="SM00974">
    <property type="entry name" value="T5orf172"/>
    <property type="match status" value="1"/>
</dbReference>
<feature type="domain" description="Bacteriophage T5 Orf172 DNA-binding" evidence="1">
    <location>
        <begin position="301"/>
        <end position="396"/>
    </location>
</feature>
<gene>
    <name evidence="2" type="ORF">PHA8399_01926</name>
</gene>
<dbReference type="Proteomes" id="UP000051326">
    <property type="component" value="Unassembled WGS sequence"/>
</dbReference>
<evidence type="ECO:0000313" key="2">
    <source>
        <dbReference type="EMBL" id="CUH99800.1"/>
    </source>
</evidence>
<dbReference type="RefSeq" id="WP_058286153.1">
    <property type="nucleotide sequence ID" value="NZ_CYSR01000021.1"/>
</dbReference>
<name>A0A0P1H9C0_9RHOB</name>
<evidence type="ECO:0000313" key="3">
    <source>
        <dbReference type="Proteomes" id="UP000051326"/>
    </source>
</evidence>
<dbReference type="Pfam" id="PF13455">
    <property type="entry name" value="MUG113"/>
    <property type="match status" value="1"/>
</dbReference>
<accession>A0A0P1H9C0</accession>
<dbReference type="STRING" id="1396826.PHA8399_01926"/>
<dbReference type="EMBL" id="CYSR01000021">
    <property type="protein sequence ID" value="CUH99800.1"/>
    <property type="molecule type" value="Genomic_DNA"/>
</dbReference>
<evidence type="ECO:0000259" key="1">
    <source>
        <dbReference type="SMART" id="SM00974"/>
    </source>
</evidence>
<reference evidence="2 3" key="1">
    <citation type="submission" date="2015-09" db="EMBL/GenBank/DDBJ databases">
        <authorList>
            <consortium name="Swine Surveillance"/>
        </authorList>
    </citation>
    <scope>NUCLEOTIDE SEQUENCE [LARGE SCALE GENOMIC DNA]</scope>
    <source>
        <strain evidence="2 3">CECT 8399</strain>
    </source>
</reference>